<gene>
    <name evidence="1" type="ORF">RB636_29130</name>
</gene>
<sequence length="660" mass="73658">MTEFIGTALGDASGPLHSGTGDQYIYFGPSSNGAPRRPPRDAALDELFRLHRRFVFPPRFELARARLSEYRTVLISGPVGSGRSAAARELLYERQQGSGSRFIRLPDRVEEKDGSNRSILHPDDVQQSDLMLLDLTAARPEVLEQAQREMPEFRAAVQAKSAWLTVALPSEGHIRDDLSGLRVLVGRPKALEVLRRHLHAERIHPEKEELSRGELTSFLATAHMREIAQFADLVKQYRDQTTADTGHFTDWLERALAATVRRQSEVREILERSSGAQRALFLSCAMLHGARGQAVQKAAAQLLQAAEEPHVMQPLLSRTTLPQRLADVSAELTAEGRVVFRGLRYDEAVSDCFWDDFPELRPVLRVWTDRLVRDSAAAGERPDALVLRYARQCLRTESPEELSGAAVAWASASGGTPSWLHRSAYLALDTGLRDETHGGHFREKTYDWATGRQPSPGLVRVLVAVCSGAMAVQHPDSALVRLLHLARRETADTAPTAHDALFELAFSEGRLTRRLLDRIDRAWGRQLSPWRRAREIELFWRLAEPERFADPEGRARPLIAEPVVRRQLTAGWRVVLTARPFADCRAKTADWLRAARRWPAARESVLDVLVHACDGRGALLGELYALDWHLPCASGEGQAAKAEVSALVWQKINAAQKVSS</sequence>
<name>A0ABU7X1G6_9ACTN</name>
<keyword evidence="2" id="KW-1185">Reference proteome</keyword>
<proteinExistence type="predicted"/>
<dbReference type="RefSeq" id="WP_331788712.1">
    <property type="nucleotide sequence ID" value="NZ_JAVFKM010000017.1"/>
</dbReference>
<comment type="caution">
    <text evidence="1">The sequence shown here is derived from an EMBL/GenBank/DDBJ whole genome shotgun (WGS) entry which is preliminary data.</text>
</comment>
<evidence type="ECO:0000313" key="2">
    <source>
        <dbReference type="Proteomes" id="UP001348265"/>
    </source>
</evidence>
<organism evidence="1 2">
    <name type="scientific">Streptomyces chrestomyceticus</name>
    <dbReference type="NCBI Taxonomy" id="68185"/>
    <lineage>
        <taxon>Bacteria</taxon>
        <taxon>Bacillati</taxon>
        <taxon>Actinomycetota</taxon>
        <taxon>Actinomycetes</taxon>
        <taxon>Kitasatosporales</taxon>
        <taxon>Streptomycetaceae</taxon>
        <taxon>Streptomyces</taxon>
    </lineage>
</organism>
<dbReference type="EMBL" id="JAVFKM010000017">
    <property type="protein sequence ID" value="MEF3117244.1"/>
    <property type="molecule type" value="Genomic_DNA"/>
</dbReference>
<protein>
    <recommendedName>
        <fullName evidence="3">ATP-binding protein</fullName>
    </recommendedName>
</protein>
<evidence type="ECO:0000313" key="1">
    <source>
        <dbReference type="EMBL" id="MEF3117244.1"/>
    </source>
</evidence>
<accession>A0ABU7X1G6</accession>
<dbReference type="Proteomes" id="UP001348265">
    <property type="component" value="Unassembled WGS sequence"/>
</dbReference>
<evidence type="ECO:0008006" key="3">
    <source>
        <dbReference type="Google" id="ProtNLM"/>
    </source>
</evidence>
<reference evidence="1 2" key="1">
    <citation type="submission" date="2023-08" db="EMBL/GenBank/DDBJ databases">
        <authorList>
            <person name="Sharma P."/>
            <person name="Verma V."/>
            <person name="Mohan M.K."/>
            <person name="Dubey A.K."/>
        </authorList>
    </citation>
    <scope>NUCLEOTIDE SEQUENCE [LARGE SCALE GENOMIC DNA]</scope>
    <source>
        <strain evidence="1 2">ADP4</strain>
    </source>
</reference>